<evidence type="ECO:0000313" key="2">
    <source>
        <dbReference type="EMBL" id="EEC09422.1"/>
    </source>
</evidence>
<dbReference type="HOGENOM" id="CLU_1620867_0_0_1"/>
<name>B7PS50_IXOSC</name>
<dbReference type="PaxDb" id="6945-B7PS50"/>
<gene>
    <name evidence="2" type="ORF">IscW_ISCW008277</name>
</gene>
<dbReference type="EnsemblMetazoa" id="ISCW008277-RA">
    <property type="protein sequence ID" value="ISCW008277-PA"/>
    <property type="gene ID" value="ISCW008277"/>
</dbReference>
<accession>B7PS50</accession>
<dbReference type="InParanoid" id="B7PS50"/>
<proteinExistence type="predicted"/>
<organism>
    <name type="scientific">Ixodes scapularis</name>
    <name type="common">Black-legged tick</name>
    <name type="synonym">Deer tick</name>
    <dbReference type="NCBI Taxonomy" id="6945"/>
    <lineage>
        <taxon>Eukaryota</taxon>
        <taxon>Metazoa</taxon>
        <taxon>Ecdysozoa</taxon>
        <taxon>Arthropoda</taxon>
        <taxon>Chelicerata</taxon>
        <taxon>Arachnida</taxon>
        <taxon>Acari</taxon>
        <taxon>Parasitiformes</taxon>
        <taxon>Ixodida</taxon>
        <taxon>Ixodoidea</taxon>
        <taxon>Ixodidae</taxon>
        <taxon>Ixodinae</taxon>
        <taxon>Ixodes</taxon>
    </lineage>
</organism>
<dbReference type="VEuPathDB" id="VectorBase:ISCI008277"/>
<dbReference type="Proteomes" id="UP000001555">
    <property type="component" value="Unassembled WGS sequence"/>
</dbReference>
<reference evidence="2 4" key="1">
    <citation type="submission" date="2008-03" db="EMBL/GenBank/DDBJ databases">
        <title>Annotation of Ixodes scapularis.</title>
        <authorList>
            <consortium name="Ixodes scapularis Genome Project Consortium"/>
            <person name="Caler E."/>
            <person name="Hannick L.I."/>
            <person name="Bidwell S."/>
            <person name="Joardar V."/>
            <person name="Thiagarajan M."/>
            <person name="Amedeo P."/>
            <person name="Galinsky K.J."/>
            <person name="Schobel S."/>
            <person name="Inman J."/>
            <person name="Hostetler J."/>
            <person name="Miller J."/>
            <person name="Hammond M."/>
            <person name="Megy K."/>
            <person name="Lawson D."/>
            <person name="Kodira C."/>
            <person name="Sutton G."/>
            <person name="Meyer J."/>
            <person name="Hill C.A."/>
            <person name="Birren B."/>
            <person name="Nene V."/>
            <person name="Collins F."/>
            <person name="Alarcon-Chaidez F."/>
            <person name="Wikel S."/>
            <person name="Strausberg R."/>
        </authorList>
    </citation>
    <scope>NUCLEOTIDE SEQUENCE [LARGE SCALE GENOMIC DNA]</scope>
    <source>
        <strain evidence="4">Wikel</strain>
        <strain evidence="2">Wikel colony</strain>
    </source>
</reference>
<sequence length="164" mass="17535">MQMGVHRRLAWTPLHIHDPSTGHPSGRQPTGSRLRRRSGDGEAGAARENPLKEMVAPSRGALVRGRPCSRAVLLVRAALHAGPALLATSERGPRPRPLPPRFSEKGAGAAAAACPGRGEERTPQASGERRHHITLSMSEFPLAPASQENLQLVENDFPLCCVGN</sequence>
<feature type="region of interest" description="Disordered" evidence="1">
    <location>
        <begin position="87"/>
        <end position="130"/>
    </location>
</feature>
<protein>
    <submittedName>
        <fullName evidence="2 3">Uncharacterized protein</fullName>
    </submittedName>
</protein>
<dbReference type="AlphaFoldDB" id="B7PS50"/>
<evidence type="ECO:0000313" key="4">
    <source>
        <dbReference type="Proteomes" id="UP000001555"/>
    </source>
</evidence>
<dbReference type="EMBL" id="DS776858">
    <property type="protein sequence ID" value="EEC09422.1"/>
    <property type="molecule type" value="Genomic_DNA"/>
</dbReference>
<dbReference type="EMBL" id="ABJB010274306">
    <property type="status" value="NOT_ANNOTATED_CDS"/>
    <property type="molecule type" value="Genomic_DNA"/>
</dbReference>
<feature type="region of interest" description="Disordered" evidence="1">
    <location>
        <begin position="12"/>
        <end position="52"/>
    </location>
</feature>
<reference evidence="3" key="2">
    <citation type="submission" date="2020-05" db="UniProtKB">
        <authorList>
            <consortium name="EnsemblMetazoa"/>
        </authorList>
    </citation>
    <scope>IDENTIFICATION</scope>
    <source>
        <strain evidence="3">wikel</strain>
    </source>
</reference>
<evidence type="ECO:0000256" key="1">
    <source>
        <dbReference type="SAM" id="MobiDB-lite"/>
    </source>
</evidence>
<dbReference type="VEuPathDB" id="VectorBase:ISCW008277"/>
<keyword evidence="4" id="KW-1185">Reference proteome</keyword>
<evidence type="ECO:0000313" key="3">
    <source>
        <dbReference type="EnsemblMetazoa" id="ISCW008277-PA"/>
    </source>
</evidence>